<keyword evidence="5" id="KW-1185">Reference proteome</keyword>
<keyword evidence="2" id="KW-1133">Transmembrane helix</keyword>
<comment type="caution">
    <text evidence="4">The sequence shown here is derived from an EMBL/GenBank/DDBJ whole genome shotgun (WGS) entry which is preliminary data.</text>
</comment>
<dbReference type="GeneID" id="95975411"/>
<evidence type="ECO:0000313" key="5">
    <source>
        <dbReference type="Proteomes" id="UP001562354"/>
    </source>
</evidence>
<gene>
    <name evidence="4" type="ORF">AAFC00_001708</name>
</gene>
<keyword evidence="3" id="KW-0732">Signal</keyword>
<organism evidence="4 5">
    <name type="scientific">Neodothiora populina</name>
    <dbReference type="NCBI Taxonomy" id="2781224"/>
    <lineage>
        <taxon>Eukaryota</taxon>
        <taxon>Fungi</taxon>
        <taxon>Dikarya</taxon>
        <taxon>Ascomycota</taxon>
        <taxon>Pezizomycotina</taxon>
        <taxon>Dothideomycetes</taxon>
        <taxon>Dothideomycetidae</taxon>
        <taxon>Dothideales</taxon>
        <taxon>Dothioraceae</taxon>
        <taxon>Neodothiora</taxon>
    </lineage>
</organism>
<dbReference type="Proteomes" id="UP001562354">
    <property type="component" value="Unassembled WGS sequence"/>
</dbReference>
<feature type="region of interest" description="Disordered" evidence="1">
    <location>
        <begin position="274"/>
        <end position="302"/>
    </location>
</feature>
<reference evidence="4 5" key="1">
    <citation type="submission" date="2024-07" db="EMBL/GenBank/DDBJ databases">
        <title>Draft sequence of the Neodothiora populina.</title>
        <authorList>
            <person name="Drown D.D."/>
            <person name="Schuette U.S."/>
            <person name="Buechlein A.B."/>
            <person name="Rusch D.R."/>
            <person name="Winton L.W."/>
            <person name="Adams G.A."/>
        </authorList>
    </citation>
    <scope>NUCLEOTIDE SEQUENCE [LARGE SCALE GENOMIC DNA]</scope>
    <source>
        <strain evidence="4 5">CPC 39397</strain>
    </source>
</reference>
<evidence type="ECO:0000256" key="3">
    <source>
        <dbReference type="SAM" id="SignalP"/>
    </source>
</evidence>
<feature type="signal peptide" evidence="3">
    <location>
        <begin position="1"/>
        <end position="18"/>
    </location>
</feature>
<feature type="transmembrane region" description="Helical" evidence="2">
    <location>
        <begin position="316"/>
        <end position="349"/>
    </location>
</feature>
<evidence type="ECO:0000313" key="4">
    <source>
        <dbReference type="EMBL" id="KAL1311593.1"/>
    </source>
</evidence>
<name>A0ABR3PQV9_9PEZI</name>
<protein>
    <submittedName>
        <fullName evidence="4">Uncharacterized protein</fullName>
    </submittedName>
</protein>
<dbReference type="EMBL" id="JBFMKM010000001">
    <property type="protein sequence ID" value="KAL1311593.1"/>
    <property type="molecule type" value="Genomic_DNA"/>
</dbReference>
<dbReference type="PANTHER" id="PTHR40622:SF1">
    <property type="match status" value="1"/>
</dbReference>
<evidence type="ECO:0000256" key="1">
    <source>
        <dbReference type="SAM" id="MobiDB-lite"/>
    </source>
</evidence>
<sequence>MLSHTVGIIAALAAGTSAFLLPPGVSSDMTPDREVAATIIDTNTQAIKLGCPDCVFPLSEKKVAADGDGDLFWIQGGSTDIIFNLTVSEDGKALMIDNKWQVWPMTLETLDFPTVGGIKESLSIAEAKSHPEQVNTMIISGAGITVDEEPISGTGDRILKLHYQIISLEEHPVTVDGVEIQVLQGGDGSLMIISLNNVPNVDLLPHARPLQPPTTGVAKGCGNLPASLCKMKNIIESKLGHFKQGNPAAPHRCGGRPRPHKMPGHIRPHLDFVEGPEGHKFGDGEGSKHHHDHPHPHDHDGWQIGRPQEHERRAMALISAIVSTLMPLIAGVVMGFCVSVIGLAVGRFVSFMWIRYRRQTRGEYESVRGSDAEDDEDVVLEKGVIVLEQQTEEPLPVYEAAPAYEEAQPEHK</sequence>
<keyword evidence="2" id="KW-0472">Membrane</keyword>
<dbReference type="RefSeq" id="XP_069204442.1">
    <property type="nucleotide sequence ID" value="XM_069340926.1"/>
</dbReference>
<feature type="compositionally biased region" description="Basic and acidic residues" evidence="1">
    <location>
        <begin position="274"/>
        <end position="287"/>
    </location>
</feature>
<keyword evidence="2" id="KW-0812">Transmembrane</keyword>
<evidence type="ECO:0000256" key="2">
    <source>
        <dbReference type="SAM" id="Phobius"/>
    </source>
</evidence>
<accession>A0ABR3PQV9</accession>
<dbReference type="PANTHER" id="PTHR40622">
    <property type="match status" value="1"/>
</dbReference>
<proteinExistence type="predicted"/>
<feature type="chain" id="PRO_5047129089" evidence="3">
    <location>
        <begin position="19"/>
        <end position="412"/>
    </location>
</feature>